<dbReference type="SUPFAM" id="SSF48452">
    <property type="entry name" value="TPR-like"/>
    <property type="match status" value="1"/>
</dbReference>
<comment type="caution">
    <text evidence="4">The sequence shown here is derived from an EMBL/GenBank/DDBJ whole genome shotgun (WGS) entry which is preliminary data.</text>
</comment>
<dbReference type="PANTHER" id="PTHR45831">
    <property type="entry name" value="LD24721P"/>
    <property type="match status" value="1"/>
</dbReference>
<organism evidence="4 5">
    <name type="scientific">Aspergillus pseudodeflectus</name>
    <dbReference type="NCBI Taxonomy" id="176178"/>
    <lineage>
        <taxon>Eukaryota</taxon>
        <taxon>Fungi</taxon>
        <taxon>Dikarya</taxon>
        <taxon>Ascomycota</taxon>
        <taxon>Pezizomycotina</taxon>
        <taxon>Eurotiomycetes</taxon>
        <taxon>Eurotiomycetidae</taxon>
        <taxon>Eurotiales</taxon>
        <taxon>Aspergillaceae</taxon>
        <taxon>Aspergillus</taxon>
        <taxon>Aspergillus subgen. Nidulantes</taxon>
    </lineage>
</organism>
<evidence type="ECO:0000256" key="1">
    <source>
        <dbReference type="ARBA" id="ARBA00022737"/>
    </source>
</evidence>
<keyword evidence="1" id="KW-0677">Repeat</keyword>
<evidence type="ECO:0000256" key="3">
    <source>
        <dbReference type="SAM" id="MobiDB-lite"/>
    </source>
</evidence>
<dbReference type="Proteomes" id="UP001610444">
    <property type="component" value="Unassembled WGS sequence"/>
</dbReference>
<accession>A0ABR4JII6</accession>
<dbReference type="Gene3D" id="1.25.40.10">
    <property type="entry name" value="Tetratricopeptide repeat domain"/>
    <property type="match status" value="1"/>
</dbReference>
<name>A0ABR4JII6_9EURO</name>
<dbReference type="GeneID" id="98162223"/>
<proteinExistence type="predicted"/>
<evidence type="ECO:0000256" key="2">
    <source>
        <dbReference type="ARBA" id="ARBA00022803"/>
    </source>
</evidence>
<dbReference type="InterPro" id="IPR047150">
    <property type="entry name" value="SGT"/>
</dbReference>
<protein>
    <submittedName>
        <fullName evidence="4">Uncharacterized protein</fullName>
    </submittedName>
</protein>
<evidence type="ECO:0000313" key="5">
    <source>
        <dbReference type="Proteomes" id="UP001610444"/>
    </source>
</evidence>
<evidence type="ECO:0000313" key="4">
    <source>
        <dbReference type="EMBL" id="KAL2839841.1"/>
    </source>
</evidence>
<keyword evidence="5" id="KW-1185">Reference proteome</keyword>
<gene>
    <name evidence="4" type="ORF">BJX68DRAFT_271893</name>
</gene>
<reference evidence="4 5" key="1">
    <citation type="submission" date="2024-07" db="EMBL/GenBank/DDBJ databases">
        <title>Section-level genome sequencing and comparative genomics of Aspergillus sections Usti and Cavernicolus.</title>
        <authorList>
            <consortium name="Lawrence Berkeley National Laboratory"/>
            <person name="Nybo J.L."/>
            <person name="Vesth T.C."/>
            <person name="Theobald S."/>
            <person name="Frisvad J.C."/>
            <person name="Larsen T.O."/>
            <person name="Kjaerboelling I."/>
            <person name="Rothschild-Mancinelli K."/>
            <person name="Lyhne E.K."/>
            <person name="Kogle M.E."/>
            <person name="Barry K."/>
            <person name="Clum A."/>
            <person name="Na H."/>
            <person name="Ledsgaard L."/>
            <person name="Lin J."/>
            <person name="Lipzen A."/>
            <person name="Kuo A."/>
            <person name="Riley R."/>
            <person name="Mondo S."/>
            <person name="LaButti K."/>
            <person name="Haridas S."/>
            <person name="Pangalinan J."/>
            <person name="Salamov A.A."/>
            <person name="Simmons B.A."/>
            <person name="Magnuson J.K."/>
            <person name="Chen J."/>
            <person name="Drula E."/>
            <person name="Henrissat B."/>
            <person name="Wiebenga A."/>
            <person name="Lubbers R.J."/>
            <person name="Gomes A.C."/>
            <person name="Macurrencykelacurrency M.R."/>
            <person name="Stajich J."/>
            <person name="Grigoriev I.V."/>
            <person name="Mortensen U.H."/>
            <person name="De vries R.P."/>
            <person name="Baker S.E."/>
            <person name="Andersen M.R."/>
        </authorList>
    </citation>
    <scope>NUCLEOTIDE SEQUENCE [LARGE SCALE GENOMIC DNA]</scope>
    <source>
        <strain evidence="4 5">CBS 756.74</strain>
    </source>
</reference>
<feature type="region of interest" description="Disordered" evidence="3">
    <location>
        <begin position="1"/>
        <end position="25"/>
    </location>
</feature>
<dbReference type="RefSeq" id="XP_070893729.1">
    <property type="nucleotide sequence ID" value="XM_071047059.1"/>
</dbReference>
<dbReference type="EMBL" id="JBFXLR010000070">
    <property type="protein sequence ID" value="KAL2839841.1"/>
    <property type="molecule type" value="Genomic_DNA"/>
</dbReference>
<dbReference type="InterPro" id="IPR011990">
    <property type="entry name" value="TPR-like_helical_dom_sf"/>
</dbReference>
<keyword evidence="2" id="KW-0802">TPR repeat</keyword>
<dbReference type="PANTHER" id="PTHR45831:SF2">
    <property type="entry name" value="LD24721P"/>
    <property type="match status" value="1"/>
</dbReference>
<sequence length="471" mass="52365">MDFHPTSWADLDPDKSTVPLEESGRREDAFTRFKAQKRRGPLVIALSGATEDGPHVSAEARWCGMGAANSGEGPPKIMHPSFELYKRKTFIKRQPRGSPEQTTFFDNESDANYEAANPGTVTIEGFGLECWQFNVSSGRRIIGSVRVREYPNPKITIAGLLRRLDELRRESRRLGQDPVQDELDLIDLVGDMGYVIPLRVQVGSNGTCLQASIWEGIYWLLTGLEILVAKELSRRLGKYGEKAKNQELTPQVLTTLIVADLWVRNVGIVLEDKVVDPGSLTDPITPEERSDAEEFKKLGNDVTYRRDHHRALTAYCALSRIEEAAEDAYIAVQIDPTYSKAWAHLGMAYMKLDLSGRKAQECYARAVELSGPDVTATMEQGLAAAEAKIKAARLRQGRAERAMLGQGWNLALKTVKFQSLVHEQQVDGLLLFANSQHSNSSVSCHFPSAIHHAKVAKCAKIRTMPSCYPLD</sequence>